<dbReference type="NCBIfam" id="TIGR00686">
    <property type="entry name" value="phnA"/>
    <property type="match status" value="1"/>
</dbReference>
<keyword evidence="5" id="KW-1185">Reference proteome</keyword>
<comment type="similarity">
    <text evidence="1">Belongs to the YjdM family.</text>
</comment>
<feature type="domain" description="Protein YjdM C-terminal" evidence="2">
    <location>
        <begin position="48"/>
        <end position="115"/>
    </location>
</feature>
<evidence type="ECO:0000259" key="2">
    <source>
        <dbReference type="Pfam" id="PF03831"/>
    </source>
</evidence>
<dbReference type="SUPFAM" id="SSF57783">
    <property type="entry name" value="Zinc beta-ribbon"/>
    <property type="match status" value="1"/>
</dbReference>
<dbReference type="PANTHER" id="PTHR30305">
    <property type="entry name" value="PROTEIN YJDM-RELATED"/>
    <property type="match status" value="1"/>
</dbReference>
<comment type="caution">
    <text evidence="4">The sequence shown here is derived from an EMBL/GenBank/DDBJ whole genome shotgun (WGS) entry which is preliminary data.</text>
</comment>
<gene>
    <name evidence="4" type="ORF">M3P05_10590</name>
</gene>
<name>A0ABT0PHZ4_9GAMM</name>
<evidence type="ECO:0000313" key="4">
    <source>
        <dbReference type="EMBL" id="MCL6270367.1"/>
    </source>
</evidence>
<dbReference type="Pfam" id="PF03831">
    <property type="entry name" value="YjdM"/>
    <property type="match status" value="1"/>
</dbReference>
<dbReference type="InterPro" id="IPR004624">
    <property type="entry name" value="YjdM"/>
</dbReference>
<dbReference type="Gene3D" id="2.20.25.10">
    <property type="match status" value="1"/>
</dbReference>
<organism evidence="4 5">
    <name type="scientific">Parendozoicomonas callyspongiae</name>
    <dbReference type="NCBI Taxonomy" id="2942213"/>
    <lineage>
        <taxon>Bacteria</taxon>
        <taxon>Pseudomonadati</taxon>
        <taxon>Pseudomonadota</taxon>
        <taxon>Gammaproteobacteria</taxon>
        <taxon>Oceanospirillales</taxon>
        <taxon>Endozoicomonadaceae</taxon>
        <taxon>Parendozoicomonas</taxon>
    </lineage>
</organism>
<proteinExistence type="inferred from homology"/>
<dbReference type="InterPro" id="IPR013987">
    <property type="entry name" value="YjdM_N"/>
</dbReference>
<dbReference type="Gene3D" id="2.30.30.40">
    <property type="entry name" value="SH3 Domains"/>
    <property type="match status" value="1"/>
</dbReference>
<dbReference type="RefSeq" id="WP_249699571.1">
    <property type="nucleotide sequence ID" value="NZ_JAMFLX010000012.1"/>
</dbReference>
<protein>
    <submittedName>
        <fullName evidence="4">Zinc ribbon domain-containing protein YjdM</fullName>
    </submittedName>
</protein>
<dbReference type="SUPFAM" id="SSF82057">
    <property type="entry name" value="Prokaryotic SH3-related domain"/>
    <property type="match status" value="1"/>
</dbReference>
<dbReference type="PANTHER" id="PTHR30305:SF3">
    <property type="entry name" value="PROTEIN YJDM"/>
    <property type="match status" value="1"/>
</dbReference>
<evidence type="ECO:0000313" key="5">
    <source>
        <dbReference type="Proteomes" id="UP001203338"/>
    </source>
</evidence>
<dbReference type="Proteomes" id="UP001203338">
    <property type="component" value="Unassembled WGS sequence"/>
</dbReference>
<sequence length="115" mass="12610">MSDDAQQQQCPKCNSPYGYSDGQLWVCPECFHEWSTDEQEEEVAPGFADVNGNPLSDGDSVTVIRDLKAGNSTIKSGTKVKKIRLLDEPVNGHDISCKIDGHGHIYLKCSVVKKA</sequence>
<dbReference type="EMBL" id="JAMFLX010000012">
    <property type="protein sequence ID" value="MCL6270367.1"/>
    <property type="molecule type" value="Genomic_DNA"/>
</dbReference>
<dbReference type="InterPro" id="IPR013988">
    <property type="entry name" value="YjdM_C"/>
</dbReference>
<evidence type="ECO:0000256" key="1">
    <source>
        <dbReference type="ARBA" id="ARBA00009248"/>
    </source>
</evidence>
<evidence type="ECO:0000259" key="3">
    <source>
        <dbReference type="Pfam" id="PF08274"/>
    </source>
</evidence>
<reference evidence="4 5" key="1">
    <citation type="submission" date="2022-05" db="EMBL/GenBank/DDBJ databases">
        <authorList>
            <person name="Park J.-S."/>
        </authorList>
    </citation>
    <scope>NUCLEOTIDE SEQUENCE [LARGE SCALE GENOMIC DNA]</scope>
    <source>
        <strain evidence="4 5">2012CJ34-2</strain>
    </source>
</reference>
<feature type="domain" description="Protein YjdM N-terminal" evidence="3">
    <location>
        <begin position="9"/>
        <end position="35"/>
    </location>
</feature>
<dbReference type="Pfam" id="PF08274">
    <property type="entry name" value="Zn_Ribbon_YjdM"/>
    <property type="match status" value="1"/>
</dbReference>
<accession>A0ABT0PHZ4</accession>